<accession>M0I7V7</accession>
<dbReference type="GO" id="GO:0030638">
    <property type="term" value="P:polyketide metabolic process"/>
    <property type="evidence" value="ECO:0007669"/>
    <property type="project" value="InterPro"/>
</dbReference>
<dbReference type="InterPro" id="IPR032710">
    <property type="entry name" value="NTF2-like_dom_sf"/>
</dbReference>
<dbReference type="AlphaFoldDB" id="M0I7V7"/>
<name>M0I7V7_9EURY</name>
<dbReference type="RefSeq" id="WP_008321774.1">
    <property type="nucleotide sequence ID" value="NZ_AOLN01000018.1"/>
</dbReference>
<comment type="caution">
    <text evidence="1">The sequence shown here is derived from an EMBL/GenBank/DDBJ whole genome shotgun (WGS) entry which is preliminary data.</text>
</comment>
<evidence type="ECO:0000313" key="2">
    <source>
        <dbReference type="Proteomes" id="UP000011550"/>
    </source>
</evidence>
<dbReference type="PATRIC" id="fig|662479.7.peg.3360"/>
<dbReference type="PANTHER" id="PTHR38436">
    <property type="entry name" value="POLYKETIDE CYCLASE SNOAL-LIKE DOMAIN"/>
    <property type="match status" value="1"/>
</dbReference>
<gene>
    <name evidence="1" type="ORF">C440_16539</name>
</gene>
<dbReference type="Proteomes" id="UP000011550">
    <property type="component" value="Unassembled WGS sequence"/>
</dbReference>
<reference evidence="1 2" key="1">
    <citation type="journal article" date="2014" name="PLoS Genet.">
        <title>Phylogenetically driven sequencing of extremely halophilic archaea reveals strategies for static and dynamic osmo-response.</title>
        <authorList>
            <person name="Becker E.A."/>
            <person name="Seitzer P.M."/>
            <person name="Tritt A."/>
            <person name="Larsen D."/>
            <person name="Krusor M."/>
            <person name="Yao A.I."/>
            <person name="Wu D."/>
            <person name="Madern D."/>
            <person name="Eisen J.A."/>
            <person name="Darling A.E."/>
            <person name="Facciotti M.T."/>
        </authorList>
    </citation>
    <scope>NUCLEOTIDE SEQUENCE [LARGE SCALE GENOMIC DNA]</scope>
    <source>
        <strain evidence="1 2">ATCC BAA-1512</strain>
    </source>
</reference>
<evidence type="ECO:0000313" key="1">
    <source>
        <dbReference type="EMBL" id="ELZ91938.1"/>
    </source>
</evidence>
<dbReference type="Gene3D" id="3.10.450.50">
    <property type="match status" value="1"/>
</dbReference>
<dbReference type="EMBL" id="AOLN01000018">
    <property type="protein sequence ID" value="ELZ91938.1"/>
    <property type="molecule type" value="Genomic_DNA"/>
</dbReference>
<proteinExistence type="predicted"/>
<keyword evidence="2" id="KW-1185">Reference proteome</keyword>
<dbReference type="SUPFAM" id="SSF54427">
    <property type="entry name" value="NTF2-like"/>
    <property type="match status" value="1"/>
</dbReference>
<evidence type="ECO:0008006" key="3">
    <source>
        <dbReference type="Google" id="ProtNLM"/>
    </source>
</evidence>
<dbReference type="InterPro" id="IPR009959">
    <property type="entry name" value="Cyclase_SnoaL-like"/>
</dbReference>
<protein>
    <recommendedName>
        <fullName evidence="3">Ester cyclase</fullName>
    </recommendedName>
</protein>
<sequence>MASAGTPTPTPETNAQLARRFPEEVATEGNIDLIDEICLADVVDHSPLGERRGREELKQQLRDIRASFGDFSATVEDIVAEGDTVAMRVTLRGMHEGEFMGIEPTGKSFEVPNMVFTRIENGMIAERWVQPDLLGQFTQLGVVDLPEM</sequence>
<dbReference type="OrthoDB" id="8685at2157"/>
<dbReference type="PANTHER" id="PTHR38436:SF1">
    <property type="entry name" value="ESTER CYCLASE"/>
    <property type="match status" value="1"/>
</dbReference>
<organism evidence="1 2">
    <name type="scientific">Haloferax mucosum ATCC BAA-1512</name>
    <dbReference type="NCBI Taxonomy" id="662479"/>
    <lineage>
        <taxon>Archaea</taxon>
        <taxon>Methanobacteriati</taxon>
        <taxon>Methanobacteriota</taxon>
        <taxon>Stenosarchaea group</taxon>
        <taxon>Halobacteria</taxon>
        <taxon>Halobacteriales</taxon>
        <taxon>Haloferacaceae</taxon>
        <taxon>Haloferax</taxon>
    </lineage>
</organism>
<dbReference type="Pfam" id="PF07366">
    <property type="entry name" value="SnoaL"/>
    <property type="match status" value="1"/>
</dbReference>